<dbReference type="GO" id="GO:0003988">
    <property type="term" value="F:acetyl-CoA C-acyltransferase activity"/>
    <property type="evidence" value="ECO:0007669"/>
    <property type="project" value="UniProtKB-ARBA"/>
</dbReference>
<dbReference type="EMBL" id="CP040098">
    <property type="protein sequence ID" value="QCQ22913.1"/>
    <property type="molecule type" value="Genomic_DNA"/>
</dbReference>
<dbReference type="InterPro" id="IPR016039">
    <property type="entry name" value="Thiolase-like"/>
</dbReference>
<dbReference type="PIRSF" id="PIRSF000429">
    <property type="entry name" value="Ac-CoA_Ac_transf"/>
    <property type="match status" value="1"/>
</dbReference>
<dbReference type="Gene3D" id="3.40.47.10">
    <property type="match status" value="1"/>
</dbReference>
<dbReference type="OrthoDB" id="5411776at2"/>
<accession>A0A4P8L5A8</accession>
<evidence type="ECO:0000259" key="1">
    <source>
        <dbReference type="Pfam" id="PF00108"/>
    </source>
</evidence>
<reference evidence="3 4" key="2">
    <citation type="submission" date="2019-05" db="EMBL/GenBank/DDBJ databases">
        <authorList>
            <person name="Suflita J.M."/>
            <person name="Marks C.R."/>
        </authorList>
    </citation>
    <scope>NUCLEOTIDE SEQUENCE [LARGE SCALE GENOMIC DNA]</scope>
    <source>
        <strain evidence="3 4">ALDC</strain>
    </source>
</reference>
<dbReference type="AlphaFoldDB" id="A0A4P8L5A8"/>
<dbReference type="Pfam" id="PF22691">
    <property type="entry name" value="Thiolase_C_1"/>
    <property type="match status" value="1"/>
</dbReference>
<dbReference type="Proteomes" id="UP000298602">
    <property type="component" value="Chromosome"/>
</dbReference>
<protein>
    <submittedName>
        <fullName evidence="3">Uncharacterized protein</fullName>
    </submittedName>
</protein>
<dbReference type="InterPro" id="IPR020616">
    <property type="entry name" value="Thiolase_N"/>
</dbReference>
<dbReference type="InterPro" id="IPR055140">
    <property type="entry name" value="Thiolase_C_2"/>
</dbReference>
<evidence type="ECO:0000313" key="4">
    <source>
        <dbReference type="Proteomes" id="UP000298602"/>
    </source>
</evidence>
<dbReference type="CDD" id="cd00829">
    <property type="entry name" value="SCP-x_thiolase"/>
    <property type="match status" value="1"/>
</dbReference>
<feature type="domain" description="Thiolase N-terminal" evidence="1">
    <location>
        <begin position="5"/>
        <end position="167"/>
    </location>
</feature>
<proteinExistence type="predicted"/>
<name>A0A4P8L5A8_9BACT</name>
<evidence type="ECO:0000313" key="3">
    <source>
        <dbReference type="EMBL" id="QCQ22913.1"/>
    </source>
</evidence>
<dbReference type="KEGG" id="dax:FDQ92_12470"/>
<dbReference type="InterPro" id="IPR002155">
    <property type="entry name" value="Thiolase"/>
</dbReference>
<dbReference type="RefSeq" id="WP_137425196.1">
    <property type="nucleotide sequence ID" value="NZ_CP040098.1"/>
</dbReference>
<reference evidence="3 4" key="1">
    <citation type="submission" date="2019-05" db="EMBL/GenBank/DDBJ databases">
        <title>The Complete Genome Sequence of the n-alkane-degrading Desulfoglaeba alkanexedens ALDC reveals multiple alkylsuccinate synthase gene clusters.</title>
        <authorList>
            <person name="Callaghan A.V."/>
            <person name="Davidova I.A."/>
            <person name="Duncan K.E."/>
            <person name="Morris B."/>
            <person name="McInerney M.J."/>
        </authorList>
    </citation>
    <scope>NUCLEOTIDE SEQUENCE [LARGE SCALE GENOMIC DNA]</scope>
    <source>
        <strain evidence="3 4">ALDC</strain>
    </source>
</reference>
<evidence type="ECO:0000259" key="2">
    <source>
        <dbReference type="Pfam" id="PF22691"/>
    </source>
</evidence>
<dbReference type="Pfam" id="PF00108">
    <property type="entry name" value="Thiolase_N"/>
    <property type="match status" value="1"/>
</dbReference>
<sequence>MSAKVGIVGSGQTKHGNRSEISYPDLIREAVSAAFENIGIDPADIDGVVYGTMPSMMEGVALTHLYFADALRAVNKPILKTETCGSTGISLAFTGYYWIASGMADLILVVGSEKMHEGDSQATMSTVAEPFYQRYFISGAAGIFSLQGQQWAYRYGISEEKAREAAAKISMDHHKDALDNPYAHVKKRLTMEEIKNARIVVYPTRLWDICPNSDGACAVLFASEKMAKKLNRKTAWVKGVGYSGDEYWFGDSDKVVWQCAIQAARQAYDMAGIKNPLKELDVAEIYNPFTYQELIYYECFGFCEPGQAADYTLKGTFARDGELPCDPSGGTLCTNPIGATGLIRTAEAALQVTGQAGAHQIEGAKLALSHAMGGTDQFNGVMILGSED</sequence>
<dbReference type="SUPFAM" id="SSF53901">
    <property type="entry name" value="Thiolase-like"/>
    <property type="match status" value="2"/>
</dbReference>
<feature type="domain" description="Thiolase C-terminal" evidence="2">
    <location>
        <begin position="253"/>
        <end position="385"/>
    </location>
</feature>
<keyword evidence="4" id="KW-1185">Reference proteome</keyword>
<gene>
    <name evidence="3" type="ORF">FDQ92_12470</name>
</gene>
<dbReference type="PANTHER" id="PTHR42870:SF7">
    <property type="entry name" value="ACETYL-COA C-ACETYLTRANSFERASE (ACETOACETYL-COA THIOLASE) (ACAB-3)"/>
    <property type="match status" value="1"/>
</dbReference>
<organism evidence="3 4">
    <name type="scientific">Desulfoglaeba alkanexedens ALDC</name>
    <dbReference type="NCBI Taxonomy" id="980445"/>
    <lineage>
        <taxon>Bacteria</taxon>
        <taxon>Pseudomonadati</taxon>
        <taxon>Thermodesulfobacteriota</taxon>
        <taxon>Syntrophobacteria</taxon>
        <taxon>Syntrophobacterales</taxon>
        <taxon>Syntrophobacteraceae</taxon>
        <taxon>Desulfoglaeba</taxon>
    </lineage>
</organism>
<dbReference type="PANTHER" id="PTHR42870">
    <property type="entry name" value="ACETYL-COA C-ACETYLTRANSFERASE"/>
    <property type="match status" value="1"/>
</dbReference>